<evidence type="ECO:0000259" key="2">
    <source>
        <dbReference type="Pfam" id="PF20579"/>
    </source>
</evidence>
<dbReference type="Pfam" id="PF13448">
    <property type="entry name" value="DUF4114"/>
    <property type="match status" value="1"/>
</dbReference>
<comment type="caution">
    <text evidence="3">The sequence shown here is derived from an EMBL/GenBank/DDBJ whole genome shotgun (WGS) entry which is preliminary data.</text>
</comment>
<organism evidence="3 4">
    <name type="scientific">Aliarcobacter butzleri</name>
    <dbReference type="NCBI Taxonomy" id="28197"/>
    <lineage>
        <taxon>Bacteria</taxon>
        <taxon>Pseudomonadati</taxon>
        <taxon>Campylobacterota</taxon>
        <taxon>Epsilonproteobacteria</taxon>
        <taxon>Campylobacterales</taxon>
        <taxon>Arcobacteraceae</taxon>
        <taxon>Aliarcobacter</taxon>
    </lineage>
</organism>
<feature type="domain" description="LapA adhesin" evidence="2">
    <location>
        <begin position="111"/>
        <end position="211"/>
    </location>
</feature>
<dbReference type="Pfam" id="PF17963">
    <property type="entry name" value="Big_9"/>
    <property type="match status" value="1"/>
</dbReference>
<feature type="domain" description="DUF4114" evidence="1">
    <location>
        <begin position="462"/>
        <end position="563"/>
    </location>
</feature>
<dbReference type="NCBIfam" id="TIGR01965">
    <property type="entry name" value="VCBS_repeat"/>
    <property type="match status" value="1"/>
</dbReference>
<feature type="non-terminal residue" evidence="3">
    <location>
        <position position="1"/>
    </location>
</feature>
<dbReference type="Gene3D" id="2.60.40.10">
    <property type="entry name" value="Immunoglobulins"/>
    <property type="match status" value="1"/>
</dbReference>
<proteinExistence type="predicted"/>
<gene>
    <name evidence="3" type="ORF">PJV88_11560</name>
</gene>
<dbReference type="InterPro" id="IPR013783">
    <property type="entry name" value="Ig-like_fold"/>
</dbReference>
<dbReference type="InterPro" id="IPR010221">
    <property type="entry name" value="VCBS_dom"/>
</dbReference>
<evidence type="ECO:0000313" key="3">
    <source>
        <dbReference type="EMBL" id="MDN5115271.1"/>
    </source>
</evidence>
<evidence type="ECO:0000313" key="4">
    <source>
        <dbReference type="Proteomes" id="UP001170713"/>
    </source>
</evidence>
<sequence>TDTTNEVKVTLVPQSDVTEGTDTVTFTVKVESGIALTEPLVVTLSDNQTVTIPVGQTEATVTVKVNNGEDVYKDGSKVELAITKAETAGKEFEKLTVDTDVKTVNVTDTEDTVYVDVTASSTNLMEGAGVTYTVTLRNQDGLEVKNHAGLNITLSNGVKITIPAGQDSAISSEVKAPLGSNTIKVQTIVETAKADSGKQFEDIQSGKTVTVNASSSTLKNDTAIATENGSENIASEDSLDTINGKNDGQTATGNVLANDDVSWYYKSISKITFEGKETIVKSYGNTEIVGKYGTLNISSNGEYTYKVNDDNSDVDALNVGDKLAEYFTYTTSNGKAAVLTVEVEGRNDAPIISTIETNGVTLTGIYNDYQSDNISENVTAKELIKNDGSSSYQFKNENNSLKMDLGTTKTNVDISYEGKNAAYKSILGYYEKNADGTIGNLKIIFINGSMESNVSLKAVIGEIGFFLIPNGANNTDIMKVINGGNYQVERTDDGQIIFTNNSKSVTASDVYYTDESLSTEKKDHTIALKSDKSNTIIIGFEDQPLKDGSTDFDYNDFVISVKFTPSESLTNKLFKNVDFSDVDDDNLSEATVTLTNAIDGDKINIAGDLKEGITYTTEYKDGKLIIKFSGEASHEAYEEALEAIRFSTKNSENERELKFEIEIKDPNGKTDKNSVVIIGKGFDNDTPTIGDERVETKEDISYTFSIKDFDSYKDVDGDSIETIKIVTLPDPKTEGTLKYDGVVITAGKEILVKDLGKLVFEPVSNSDKDASFTFQASDSRGAYSDIKTMTVGVEAIADAPMVSIDISDKEIVTETVGEVCTTSQELGNLITYLENKSNISADVVVQLVKDQNNNPQQDQYNLELTSFGKKADLLLYDNVSNQNSTRDINKIELNDGNKLDISSTNVITNTVNNTYNMTTNKVIFEGNIIQNGNINGTSGNDVIILKGEIQGGSNINAGRGNDLIAILGNIGANQPAIDGGEGIDILYLYKPASSYYFKDIHFHDNLDGHLIDKDTGKVLTFNNIEGIAFGDGTGLNCNVNNISTETYYKYTIDINAALVDNKDGSEKLSDVTLKNIPEGAVLLGEGITDNKDGSYTIKVDKNGEAKLSLKSESEIPQDELDDVQVSATSTENSNQDSATTTATIDTISFDGSGDIDLSNLNNVIKEINLDNGKENKLTLTLDDVLKMSGDDNTIKITGDDNLDGVSFKNEEGKVWEQQQSITEGDKTFDVYSGSVGDQTVQVKVEQPISDGITC</sequence>
<dbReference type="Proteomes" id="UP001170713">
    <property type="component" value="Unassembled WGS sequence"/>
</dbReference>
<dbReference type="AlphaFoldDB" id="A0AAW7Q850"/>
<dbReference type="RefSeq" id="WP_301343442.1">
    <property type="nucleotide sequence ID" value="NZ_JAQJJC010000032.1"/>
</dbReference>
<reference evidence="3" key="2">
    <citation type="submission" date="2023-01" db="EMBL/GenBank/DDBJ databases">
        <authorList>
            <person name="Uljanovas D."/>
        </authorList>
    </citation>
    <scope>NUCLEOTIDE SEQUENCE</scope>
    <source>
        <strain evidence="3">W48</strain>
    </source>
</reference>
<dbReference type="InterPro" id="IPR025193">
    <property type="entry name" value="DUF4114"/>
</dbReference>
<reference evidence="3" key="1">
    <citation type="journal article" date="2023" name="Microorganisms">
        <title>Genomic Characterization of Arcobacter butzleri Strains Isolated from Various Sources in Lithuania.</title>
        <authorList>
            <person name="Uljanovas D."/>
            <person name="Golz G."/>
            <person name="Fleischmann S."/>
            <person name="Kudirkiene E."/>
            <person name="Kasetiene N."/>
            <person name="Grineviciene A."/>
            <person name="Tamuleviciene E."/>
            <person name="Aksomaitiene J."/>
            <person name="Alter T."/>
            <person name="Malakauskas M."/>
        </authorList>
    </citation>
    <scope>NUCLEOTIDE SEQUENCE</scope>
    <source>
        <strain evidence="3">W48</strain>
    </source>
</reference>
<dbReference type="Pfam" id="PF20579">
    <property type="entry name" value="LapA"/>
    <property type="match status" value="2"/>
</dbReference>
<dbReference type="InterPro" id="IPR046779">
    <property type="entry name" value="LapA_adhesin_dom"/>
</dbReference>
<name>A0AAW7Q850_9BACT</name>
<evidence type="ECO:0000259" key="1">
    <source>
        <dbReference type="Pfam" id="PF13448"/>
    </source>
</evidence>
<protein>
    <submittedName>
        <fullName evidence="3">VCBS domain-containing protein</fullName>
    </submittedName>
</protein>
<feature type="domain" description="LapA adhesin" evidence="2">
    <location>
        <begin position="6"/>
        <end position="109"/>
    </location>
</feature>
<dbReference type="EMBL" id="JAQJJC010000032">
    <property type="protein sequence ID" value="MDN5115271.1"/>
    <property type="molecule type" value="Genomic_DNA"/>
</dbReference>
<accession>A0AAW7Q850</accession>